<dbReference type="EMBL" id="JAJLJH010000001">
    <property type="protein sequence ID" value="MCK9684543.1"/>
    <property type="molecule type" value="Genomic_DNA"/>
</dbReference>
<proteinExistence type="inferred from homology"/>
<evidence type="ECO:0000256" key="4">
    <source>
        <dbReference type="ARBA" id="ARBA00022670"/>
    </source>
</evidence>
<dbReference type="SUPFAM" id="SSF55486">
    <property type="entry name" value="Metalloproteases ('zincins'), catalytic domain"/>
    <property type="match status" value="1"/>
</dbReference>
<keyword evidence="7 10" id="KW-0862">Zinc</keyword>
<dbReference type="GO" id="GO:0005737">
    <property type="term" value="C:cytoplasm"/>
    <property type="evidence" value="ECO:0007669"/>
    <property type="project" value="TreeGrafter"/>
</dbReference>
<dbReference type="InterPro" id="IPR027268">
    <property type="entry name" value="Peptidase_M4/M1_CTD_sf"/>
</dbReference>
<accession>A0A9X2BXG6</accession>
<evidence type="ECO:0000256" key="10">
    <source>
        <dbReference type="PIRSR" id="PIRSR634016-3"/>
    </source>
</evidence>
<evidence type="ECO:0000259" key="14">
    <source>
        <dbReference type="Pfam" id="PF01433"/>
    </source>
</evidence>
<dbReference type="SUPFAM" id="SSF63737">
    <property type="entry name" value="Leukotriene A4 hydrolase N-terminal domain"/>
    <property type="match status" value="1"/>
</dbReference>
<keyword evidence="4 12" id="KW-0645">Protease</keyword>
<dbReference type="GO" id="GO:0006508">
    <property type="term" value="P:proteolysis"/>
    <property type="evidence" value="ECO:0007669"/>
    <property type="project" value="UniProtKB-KW"/>
</dbReference>
<dbReference type="InterPro" id="IPR034016">
    <property type="entry name" value="M1_APN-typ"/>
</dbReference>
<dbReference type="RefSeq" id="WP_275680570.1">
    <property type="nucleotide sequence ID" value="NZ_JAJLJH010000001.1"/>
</dbReference>
<feature type="active site" description="Proton acceptor" evidence="9">
    <location>
        <position position="323"/>
    </location>
</feature>
<comment type="caution">
    <text evidence="17">The sequence shown here is derived from an EMBL/GenBank/DDBJ whole genome shotgun (WGS) entry which is preliminary data.</text>
</comment>
<dbReference type="PANTHER" id="PTHR11533">
    <property type="entry name" value="PROTEASE M1 ZINC METALLOPROTEASE"/>
    <property type="match status" value="1"/>
</dbReference>
<keyword evidence="13" id="KW-0732">Signal</keyword>
<dbReference type="Gene3D" id="1.25.50.20">
    <property type="match status" value="1"/>
</dbReference>
<keyword evidence="8 12" id="KW-0482">Metalloprotease</keyword>
<evidence type="ECO:0000256" key="11">
    <source>
        <dbReference type="PIRSR" id="PIRSR634016-4"/>
    </source>
</evidence>
<dbReference type="PRINTS" id="PR00756">
    <property type="entry name" value="ALADIPTASE"/>
</dbReference>
<dbReference type="Pfam" id="PF17900">
    <property type="entry name" value="Peptidase_M1_N"/>
    <property type="match status" value="1"/>
</dbReference>
<dbReference type="GO" id="GO:0043171">
    <property type="term" value="P:peptide catabolic process"/>
    <property type="evidence" value="ECO:0007669"/>
    <property type="project" value="TreeGrafter"/>
</dbReference>
<dbReference type="InterPro" id="IPR024571">
    <property type="entry name" value="ERAP1-like_C_dom"/>
</dbReference>
<evidence type="ECO:0000256" key="12">
    <source>
        <dbReference type="RuleBase" id="RU364040"/>
    </source>
</evidence>
<sequence>MQKILPRFVLGVLACFGAHAMAATANRMILPDDVLPEAYRIAITPHADQATFDGTVEIDVQVRRRTDRIVLDSADLAIAGATLDAGTAAPSIALDAGRERATFTFAHAIPLGRHTLRIVYSGKINDQASGLFKLQHATPQGPVTSLYTMFEDSDARRFVPSWDEPARRATFDLTVTVPAELMAVGNMPIASSEALPGNLKRVRFATTPKMSTYLLFFGLGDFERVHREVAGVDVGVIVKRGDTAQAAYALDAAARILPYYNAWFGTPYPLPKLDMVAGAGGSVTFGAMENWGAIFYFERDLLIDDKLASQEDKHRVFETIAHEVAHQWFGDLVTMAWWDDLWLNEGFASWMEVKATQELHPEWAGWPQVAARKQQALDIDARRGTHPVIMRIDDVTQTEGAFDTITYAKGSQVVRTLEATMGDDAFRDGVRRYIAAHAYGNTVTDDLWRSLDAHAARPVRAIARDLTLQPGVPLIVERDARCVDGRTVATLSQQQFSVGAPRVAQWHAPVALQVLGGGSARAVIAGAAPQRVSVDGCGPLVINAGQASYLRVRYSDAGLAALAQRFPQLSADDRLGLLADTQALALAGQLPMGAWLGLMRQVPAQQDPLVIRMLIDQLTDLDNLHAGLPSRPAFRVFARGLLAPIFASVGWQPAEGEAGDIATLRVELILALGTFDDAAVVAEAQRRFERFQADHASLQGDALDAVLKVIAIRADARAWETLHALAKAAPTELEKARYYELLGYAHDPDLAQRALTLAVSGEPPETIAGRLLRSIGVTHPAATLDFVSAHWAAVEPLFGDGAGATIAARFFDTGADRAMLPKLDAFVAAHVPAATRGRIVKNAALIGYRATVRDERLPQAGRWIATQ</sequence>
<feature type="site" description="Transition state stabilizer" evidence="11">
    <location>
        <position position="407"/>
    </location>
</feature>
<dbReference type="Pfam" id="PF11838">
    <property type="entry name" value="ERAP1_C"/>
    <property type="match status" value="1"/>
</dbReference>
<feature type="binding site" evidence="10">
    <location>
        <position position="345"/>
    </location>
    <ligand>
        <name>Zn(2+)</name>
        <dbReference type="ChEBI" id="CHEBI:29105"/>
        <note>catalytic</note>
    </ligand>
</feature>
<dbReference type="GO" id="GO:0008270">
    <property type="term" value="F:zinc ion binding"/>
    <property type="evidence" value="ECO:0007669"/>
    <property type="project" value="UniProtKB-UniRule"/>
</dbReference>
<dbReference type="GO" id="GO:0016285">
    <property type="term" value="F:alanyl aminopeptidase activity"/>
    <property type="evidence" value="ECO:0007669"/>
    <property type="project" value="UniProtKB-EC"/>
</dbReference>
<comment type="cofactor">
    <cofactor evidence="10 12">
        <name>Zn(2+)</name>
        <dbReference type="ChEBI" id="CHEBI:29105"/>
    </cofactor>
    <text evidence="10 12">Binds 1 zinc ion per subunit.</text>
</comment>
<evidence type="ECO:0000256" key="8">
    <source>
        <dbReference type="ARBA" id="ARBA00023049"/>
    </source>
</evidence>
<feature type="signal peptide" evidence="13">
    <location>
        <begin position="1"/>
        <end position="25"/>
    </location>
</feature>
<dbReference type="GO" id="GO:0005615">
    <property type="term" value="C:extracellular space"/>
    <property type="evidence" value="ECO:0007669"/>
    <property type="project" value="TreeGrafter"/>
</dbReference>
<dbReference type="PANTHER" id="PTHR11533:SF174">
    <property type="entry name" value="PUROMYCIN-SENSITIVE AMINOPEPTIDASE-RELATED"/>
    <property type="match status" value="1"/>
</dbReference>
<evidence type="ECO:0000256" key="13">
    <source>
        <dbReference type="SAM" id="SignalP"/>
    </source>
</evidence>
<feature type="domain" description="ERAP1-like C-terminal" evidence="15">
    <location>
        <begin position="541"/>
        <end position="843"/>
    </location>
</feature>
<feature type="domain" description="Peptidase M1 membrane alanine aminopeptidase" evidence="14">
    <location>
        <begin position="248"/>
        <end position="462"/>
    </location>
</feature>
<feature type="domain" description="Aminopeptidase N-like N-terminal" evidence="16">
    <location>
        <begin position="36"/>
        <end position="214"/>
    </location>
</feature>
<feature type="binding site" evidence="10">
    <location>
        <position position="322"/>
    </location>
    <ligand>
        <name>Zn(2+)</name>
        <dbReference type="ChEBI" id="CHEBI:29105"/>
        <note>catalytic</note>
    </ligand>
</feature>
<keyword evidence="3 12" id="KW-0031">Aminopeptidase</keyword>
<evidence type="ECO:0000313" key="17">
    <source>
        <dbReference type="EMBL" id="MCK9684543.1"/>
    </source>
</evidence>
<dbReference type="InterPro" id="IPR042097">
    <property type="entry name" value="Aminopeptidase_N-like_N_sf"/>
</dbReference>
<dbReference type="InterPro" id="IPR001930">
    <property type="entry name" value="Peptidase_M1"/>
</dbReference>
<comment type="similarity">
    <text evidence="2 12">Belongs to the peptidase M1 family.</text>
</comment>
<reference evidence="17" key="1">
    <citation type="submission" date="2021-11" db="EMBL/GenBank/DDBJ databases">
        <title>BS-T2-15 a new species belonging to the Comamonadaceae family isolated from the soil of a French oak forest.</title>
        <authorList>
            <person name="Mieszkin S."/>
            <person name="Alain K."/>
        </authorList>
    </citation>
    <scope>NUCLEOTIDE SEQUENCE</scope>
    <source>
        <strain evidence="17">BS-T2-15</strain>
    </source>
</reference>
<dbReference type="Proteomes" id="UP001139353">
    <property type="component" value="Unassembled WGS sequence"/>
</dbReference>
<evidence type="ECO:0000256" key="1">
    <source>
        <dbReference type="ARBA" id="ARBA00000098"/>
    </source>
</evidence>
<dbReference type="InterPro" id="IPR050344">
    <property type="entry name" value="Peptidase_M1_aminopeptidases"/>
</dbReference>
<dbReference type="InterPro" id="IPR045357">
    <property type="entry name" value="Aminopeptidase_N-like_N"/>
</dbReference>
<keyword evidence="5 10" id="KW-0479">Metal-binding</keyword>
<feature type="chain" id="PRO_5040874087" description="Aminopeptidase" evidence="13">
    <location>
        <begin position="26"/>
        <end position="867"/>
    </location>
</feature>
<evidence type="ECO:0000259" key="15">
    <source>
        <dbReference type="Pfam" id="PF11838"/>
    </source>
</evidence>
<evidence type="ECO:0000256" key="5">
    <source>
        <dbReference type="ARBA" id="ARBA00022723"/>
    </source>
</evidence>
<evidence type="ECO:0000256" key="7">
    <source>
        <dbReference type="ARBA" id="ARBA00022833"/>
    </source>
</evidence>
<keyword evidence="18" id="KW-1185">Reference proteome</keyword>
<dbReference type="GO" id="GO:0042277">
    <property type="term" value="F:peptide binding"/>
    <property type="evidence" value="ECO:0007669"/>
    <property type="project" value="TreeGrafter"/>
</dbReference>
<dbReference type="Gene3D" id="1.10.390.10">
    <property type="entry name" value="Neutral Protease Domain 2"/>
    <property type="match status" value="1"/>
</dbReference>
<dbReference type="GO" id="GO:0016020">
    <property type="term" value="C:membrane"/>
    <property type="evidence" value="ECO:0007669"/>
    <property type="project" value="TreeGrafter"/>
</dbReference>
<evidence type="ECO:0000256" key="3">
    <source>
        <dbReference type="ARBA" id="ARBA00022438"/>
    </source>
</evidence>
<name>A0A9X2BXG6_9BURK</name>
<evidence type="ECO:0000259" key="16">
    <source>
        <dbReference type="Pfam" id="PF17900"/>
    </source>
</evidence>
<organism evidence="17 18">
    <name type="scientific">Scleromatobacter humisilvae</name>
    <dbReference type="NCBI Taxonomy" id="2897159"/>
    <lineage>
        <taxon>Bacteria</taxon>
        <taxon>Pseudomonadati</taxon>
        <taxon>Pseudomonadota</taxon>
        <taxon>Betaproteobacteria</taxon>
        <taxon>Burkholderiales</taxon>
        <taxon>Sphaerotilaceae</taxon>
        <taxon>Scleromatobacter</taxon>
    </lineage>
</organism>
<dbReference type="GO" id="GO:0070006">
    <property type="term" value="F:metalloaminopeptidase activity"/>
    <property type="evidence" value="ECO:0007669"/>
    <property type="project" value="TreeGrafter"/>
</dbReference>
<dbReference type="CDD" id="cd09601">
    <property type="entry name" value="M1_APN-Q_like"/>
    <property type="match status" value="1"/>
</dbReference>
<feature type="binding site" evidence="10">
    <location>
        <position position="326"/>
    </location>
    <ligand>
        <name>Zn(2+)</name>
        <dbReference type="ChEBI" id="CHEBI:29105"/>
        <note>catalytic</note>
    </ligand>
</feature>
<evidence type="ECO:0000256" key="9">
    <source>
        <dbReference type="PIRSR" id="PIRSR634016-1"/>
    </source>
</evidence>
<evidence type="ECO:0000313" key="18">
    <source>
        <dbReference type="Proteomes" id="UP001139353"/>
    </source>
</evidence>
<dbReference type="Pfam" id="PF01433">
    <property type="entry name" value="Peptidase_M1"/>
    <property type="match status" value="1"/>
</dbReference>
<protein>
    <recommendedName>
        <fullName evidence="12">Aminopeptidase</fullName>
        <ecNumber evidence="12">3.4.11.-</ecNumber>
    </recommendedName>
</protein>
<comment type="catalytic activity">
    <reaction evidence="1">
        <text>Release of an N-terminal amino acid, Xaa-|-Yaa- from a peptide, amide or arylamide. Xaa is preferably Ala, but may be most amino acids including Pro (slow action). When a terminal hydrophobic residue is followed by a prolyl residue, the two may be released as an intact Xaa-Pro dipeptide.</text>
        <dbReference type="EC" id="3.4.11.2"/>
    </reaction>
</comment>
<keyword evidence="6 12" id="KW-0378">Hydrolase</keyword>
<dbReference type="InterPro" id="IPR014782">
    <property type="entry name" value="Peptidase_M1_dom"/>
</dbReference>
<evidence type="ECO:0000256" key="6">
    <source>
        <dbReference type="ARBA" id="ARBA00022801"/>
    </source>
</evidence>
<evidence type="ECO:0000256" key="2">
    <source>
        <dbReference type="ARBA" id="ARBA00010136"/>
    </source>
</evidence>
<dbReference type="EC" id="3.4.11.-" evidence="12"/>
<gene>
    <name evidence="17" type="ORF">LPC04_02345</name>
</gene>
<dbReference type="AlphaFoldDB" id="A0A9X2BXG6"/>
<dbReference type="Gene3D" id="2.60.40.1730">
    <property type="entry name" value="tricorn interacting facor f3 domain"/>
    <property type="match status" value="1"/>
</dbReference>
<dbReference type="FunFam" id="1.10.390.10:FF:000006">
    <property type="entry name" value="Puromycin-sensitive aminopeptidase"/>
    <property type="match status" value="1"/>
</dbReference>